<keyword evidence="9" id="KW-0862">Zinc</keyword>
<evidence type="ECO:0000256" key="12">
    <source>
        <dbReference type="ARBA" id="ARBA00023002"/>
    </source>
</evidence>
<comment type="similarity">
    <text evidence="4">Belongs to the JHDM1 histone demethylase family.</text>
</comment>
<dbReference type="SMART" id="SM00249">
    <property type="entry name" value="PHD"/>
    <property type="match status" value="1"/>
</dbReference>
<dbReference type="GO" id="GO:0000981">
    <property type="term" value="F:DNA-binding transcription factor activity, RNA polymerase II-specific"/>
    <property type="evidence" value="ECO:0007669"/>
    <property type="project" value="InterPro"/>
</dbReference>
<feature type="compositionally biased region" description="Polar residues" evidence="20">
    <location>
        <begin position="1704"/>
        <end position="1718"/>
    </location>
</feature>
<dbReference type="GO" id="GO:0140680">
    <property type="term" value="F:histone H3K36me/H3K36me2 demethylase activity"/>
    <property type="evidence" value="ECO:0007669"/>
    <property type="project" value="UniProtKB-EC"/>
</dbReference>
<dbReference type="GO" id="GO:0005634">
    <property type="term" value="C:nucleus"/>
    <property type="evidence" value="ECO:0007669"/>
    <property type="project" value="UniProtKB-SubCell"/>
</dbReference>
<keyword evidence="8 19" id="KW-0863">Zinc-finger</keyword>
<dbReference type="InterPro" id="IPR011011">
    <property type="entry name" value="Znf_FYVE_PHD"/>
</dbReference>
<keyword evidence="7" id="KW-0479">Metal-binding</keyword>
<dbReference type="InterPro" id="IPR050690">
    <property type="entry name" value="JHDM1_Histone_Demethylase"/>
</dbReference>
<dbReference type="Pfam" id="PF17811">
    <property type="entry name" value="JHD"/>
    <property type="match status" value="1"/>
</dbReference>
<evidence type="ECO:0000256" key="1">
    <source>
        <dbReference type="ARBA" id="ARBA00001954"/>
    </source>
</evidence>
<feature type="region of interest" description="Disordered" evidence="20">
    <location>
        <begin position="1181"/>
        <end position="1284"/>
    </location>
</feature>
<dbReference type="OrthoDB" id="5876800at2759"/>
<evidence type="ECO:0000259" key="21">
    <source>
        <dbReference type="PROSITE" id="PS50016"/>
    </source>
</evidence>
<dbReference type="PROSITE" id="PS01359">
    <property type="entry name" value="ZF_PHD_1"/>
    <property type="match status" value="1"/>
</dbReference>
<dbReference type="PROSITE" id="PS50016">
    <property type="entry name" value="ZF_PHD_2"/>
    <property type="match status" value="1"/>
</dbReference>
<evidence type="ECO:0000256" key="5">
    <source>
        <dbReference type="ARBA" id="ARBA00013246"/>
    </source>
</evidence>
<evidence type="ECO:0000256" key="7">
    <source>
        <dbReference type="ARBA" id="ARBA00022723"/>
    </source>
</evidence>
<feature type="region of interest" description="Disordered" evidence="20">
    <location>
        <begin position="1110"/>
        <end position="1134"/>
    </location>
</feature>
<comment type="subcellular location">
    <subcellularLocation>
        <location evidence="3">Nucleus</location>
    </subcellularLocation>
</comment>
<dbReference type="PROSITE" id="PS51184">
    <property type="entry name" value="JMJC"/>
    <property type="match status" value="1"/>
</dbReference>
<feature type="region of interest" description="Disordered" evidence="20">
    <location>
        <begin position="1"/>
        <end position="60"/>
    </location>
</feature>
<keyword evidence="16" id="KW-0539">Nucleus</keyword>
<keyword evidence="14" id="KW-0805">Transcription regulation</keyword>
<feature type="compositionally biased region" description="Polar residues" evidence="20">
    <location>
        <begin position="1486"/>
        <end position="1495"/>
    </location>
</feature>
<dbReference type="InterPro" id="IPR001138">
    <property type="entry name" value="Zn2Cys6_DnaBD"/>
</dbReference>
<dbReference type="Proteomes" id="UP000800092">
    <property type="component" value="Unassembled WGS sequence"/>
</dbReference>
<feature type="compositionally biased region" description="Polar residues" evidence="20">
    <location>
        <begin position="333"/>
        <end position="347"/>
    </location>
</feature>
<comment type="function">
    <text evidence="2">Histone demethylase that specifically demethylates 'Lys-36' of histone H3, thereby playing a central role in histone code.</text>
</comment>
<evidence type="ECO:0000259" key="22">
    <source>
        <dbReference type="PROSITE" id="PS51184"/>
    </source>
</evidence>
<evidence type="ECO:0000256" key="11">
    <source>
        <dbReference type="ARBA" id="ARBA00022964"/>
    </source>
</evidence>
<evidence type="ECO:0000256" key="9">
    <source>
        <dbReference type="ARBA" id="ARBA00022833"/>
    </source>
</evidence>
<comment type="catalytic activity">
    <reaction evidence="18">
        <text>N(6),N(6)-dimethyl-L-lysyl(36)-[histone H3] + 2 2-oxoglutarate + 2 O2 = L-lysyl(36)-[histone H3] + 2 formaldehyde + 2 succinate + 2 CO2</text>
        <dbReference type="Rhea" id="RHEA:42032"/>
        <dbReference type="Rhea" id="RHEA-COMP:9785"/>
        <dbReference type="Rhea" id="RHEA-COMP:9787"/>
        <dbReference type="ChEBI" id="CHEBI:15379"/>
        <dbReference type="ChEBI" id="CHEBI:16526"/>
        <dbReference type="ChEBI" id="CHEBI:16810"/>
        <dbReference type="ChEBI" id="CHEBI:16842"/>
        <dbReference type="ChEBI" id="CHEBI:29969"/>
        <dbReference type="ChEBI" id="CHEBI:30031"/>
        <dbReference type="ChEBI" id="CHEBI:61976"/>
        <dbReference type="EC" id="1.14.11.27"/>
    </reaction>
</comment>
<feature type="domain" description="JmjC" evidence="22">
    <location>
        <begin position="762"/>
        <end position="920"/>
    </location>
</feature>
<evidence type="ECO:0000256" key="15">
    <source>
        <dbReference type="ARBA" id="ARBA00023163"/>
    </source>
</evidence>
<dbReference type="InterPro" id="IPR019787">
    <property type="entry name" value="Znf_PHD-finger"/>
</dbReference>
<evidence type="ECO:0000313" key="23">
    <source>
        <dbReference type="EMBL" id="KAF2237375.1"/>
    </source>
</evidence>
<dbReference type="EMBL" id="ML991780">
    <property type="protein sequence ID" value="KAF2237375.1"/>
    <property type="molecule type" value="Genomic_DNA"/>
</dbReference>
<dbReference type="SMART" id="SM00558">
    <property type="entry name" value="JmjC"/>
    <property type="match status" value="1"/>
</dbReference>
<dbReference type="InterPro" id="IPR019786">
    <property type="entry name" value="Zinc_finger_PHD-type_CS"/>
</dbReference>
<evidence type="ECO:0000256" key="4">
    <source>
        <dbReference type="ARBA" id="ARBA00008037"/>
    </source>
</evidence>
<dbReference type="GO" id="GO:0008270">
    <property type="term" value="F:zinc ion binding"/>
    <property type="evidence" value="ECO:0007669"/>
    <property type="project" value="UniProtKB-KW"/>
</dbReference>
<dbReference type="InterPro" id="IPR001965">
    <property type="entry name" value="Znf_PHD"/>
</dbReference>
<feature type="compositionally biased region" description="Polar residues" evidence="20">
    <location>
        <begin position="385"/>
        <end position="404"/>
    </location>
</feature>
<sequence>MPPNSFKSVSRDAPLPLRSPSPPNRFIEPLSPAPPAATLSQIYTGGKTNPASGFTSSFKWPDTKERRITHHSWENWDSWNTGITTQTPQNARAHLGHAHPQRSPSTIDTLATVALATSPTYSPISPQGPKHDSLGHSFGAWPTNSAHQQSPINGFTNVVEERPSKRARSEIVPSPRAPFEASRPATSHVPVTWSYNVEQNIENGNKIYNSQSSYQCPETRAIQTGANLYEAELLLGLGRERRHSSIDKGQLAQQTNGYAAQRDSAQFPLGEQLYRAAYGHYQSRDKVAHRDEFAVDDNETVNRTDHVMTSQDEVNTHAPSLKVTTQPLASSTDNLLQTHTPPDDQQGNGKGHTIPRAQELKGKKSKGGKQKQQKESIKNTKQDESLQIPSTSSQKVSKIQQLASPESLVEDHTANAPQFDQKIATPGTSQERIPTKTTPQPRRRRRCSDSEELLKVTSVFTNQHRASSVPTTLDDTEVAINFPGHERLREKLPLTATSAMGKKAVPVTTCKSCGLSQNPERRSEEEVWISCNGCEGWFHWACAGLKNEREVRVIDKFFCRECKPKHGVTTYVRQSSRTKTTVDYAGLNEGILRTSDDDPEHHYIKLFKNGGIFVQPERFPRMRPELVTAEYFERSGGMKEPIVIPAKWNPRTEIPEMEPLHPSAENAEVRSSEESLVEDEWLMRDFEYESVPDDGQDKLDMVIPKGLTVRRVAELLGMEEKIEVIDVKSQEGGQKGWNMRRWADYYEAEGEKPVRNVISLEVSDTKLGRLIRRPKIVRDIDLQDSVWPADEQSRANFPKVQFYCLMSVADCFTDFHIDFGGSSVYYHIIRGKKTFFFIPPEPRHLKKYEEWCMSNAQNYSWLGDQTKCCYRVDLSEGDTMLIPSGWIHAVWTPENSLVIGGNFLTRLHYENQLRVVEIEKATKVARKFRYPFFQKVMWYTAIRYLERDPLPPSVEQLFYDGKCFERSAPIYLDDSSIGERGTERYNARFYSESELSGMTHLVNYIWKTVLIANGKVDGVNSDTRNAVARSIPKGHGLGEPIEVAKLFAMWVSWKRGNEDIPQWAHPETPLPESGEPRVEKKLSVAALKKLERQAAIEAYRVAPDRQSARQAMKAAEAAATKEPSHTSTPKTSVLGPKRIACDACRRRRIRCKHKEEAGASSSSSPKPRRNSSVLVGVVIDSSPSKSFGDLSGRPALQATPTANHVQEEGQASTDPSSKKPRTKACVDCRKSKRRCIHDEHGNIDPSKAAESPVPRGSGNSKKRKSQGEPESPQVSKKQKGERRASDQLLAAIPMASQDEMMAIDPALMALSEDTVTVATQPPPMAPIAPMAPMTAVQSEPLLEALQTSDSLVDEDQAAVAGQALRIAQEHLLPSSGYPEPEDFDAENESLSGSIIDPQLEMQCQQVESAFEPVAIDPALDPQLQDDYQASQTVNIDSILDPQLQSDYHPKDTQLEQGEATADIGSMAITEAETDGAISGRITNVLIDQSNPNSSEGIREPERVPTTASISGETDTRLGTIKPETPSFSTREPQVTSSSNNLAAAPENIPMKTEAGGPFETSEPVTESEHGEPAMPTTEPIETDCDTTAKASTPQSEEDLTSNTSASRKRAASSPLTDLAEDDEDEAANIIEPSLNKARSVQQSQQHTQTPEHQQQHQQPSRHSSRSSKPVERFAPSSFDPVPNDAARRPSTASSSLSAAECVTLSASVPQAKQQQRRQSSTPASAKSTKTPKKPSVPRGTSAGSVGSSTTKKGDGVKSEVGLGMAVEQREETQEERDAKLARELAGEWAGLRRRGGRV</sequence>
<accession>A0A6A6HGX6</accession>
<evidence type="ECO:0000256" key="2">
    <source>
        <dbReference type="ARBA" id="ARBA00003909"/>
    </source>
</evidence>
<evidence type="ECO:0000256" key="3">
    <source>
        <dbReference type="ARBA" id="ARBA00004123"/>
    </source>
</evidence>
<feature type="compositionally biased region" description="Low complexity" evidence="20">
    <location>
        <begin position="1719"/>
        <end position="1728"/>
    </location>
</feature>
<protein>
    <recommendedName>
        <fullName evidence="6">JmjC domain-containing histone demethylation protein 1</fullName>
        <ecNumber evidence="5">1.14.11.27</ecNumber>
    </recommendedName>
    <alternativeName>
        <fullName evidence="17">[Histone-H3]-lysine-36 demethylase 1</fullName>
    </alternativeName>
</protein>
<proteinExistence type="inferred from homology"/>
<feature type="region of interest" description="Disordered" evidence="20">
    <location>
        <begin position="1486"/>
        <end position="1778"/>
    </location>
</feature>
<feature type="compositionally biased region" description="Polar residues" evidence="20">
    <location>
        <begin position="1588"/>
        <end position="1605"/>
    </location>
</feature>
<feature type="compositionally biased region" description="Polar residues" evidence="20">
    <location>
        <begin position="1198"/>
        <end position="1215"/>
    </location>
</feature>
<reference evidence="23" key="1">
    <citation type="journal article" date="2020" name="Stud. Mycol.">
        <title>101 Dothideomycetes genomes: a test case for predicting lifestyles and emergence of pathogens.</title>
        <authorList>
            <person name="Haridas S."/>
            <person name="Albert R."/>
            <person name="Binder M."/>
            <person name="Bloem J."/>
            <person name="Labutti K."/>
            <person name="Salamov A."/>
            <person name="Andreopoulos B."/>
            <person name="Baker S."/>
            <person name="Barry K."/>
            <person name="Bills G."/>
            <person name="Bluhm B."/>
            <person name="Cannon C."/>
            <person name="Castanera R."/>
            <person name="Culley D."/>
            <person name="Daum C."/>
            <person name="Ezra D."/>
            <person name="Gonzalez J."/>
            <person name="Henrissat B."/>
            <person name="Kuo A."/>
            <person name="Liang C."/>
            <person name="Lipzen A."/>
            <person name="Lutzoni F."/>
            <person name="Magnuson J."/>
            <person name="Mondo S."/>
            <person name="Nolan M."/>
            <person name="Ohm R."/>
            <person name="Pangilinan J."/>
            <person name="Park H.-J."/>
            <person name="Ramirez L."/>
            <person name="Alfaro M."/>
            <person name="Sun H."/>
            <person name="Tritt A."/>
            <person name="Yoshinaga Y."/>
            <person name="Zwiers L.-H."/>
            <person name="Turgeon B."/>
            <person name="Goodwin S."/>
            <person name="Spatafora J."/>
            <person name="Crous P."/>
            <person name="Grigoriev I."/>
        </authorList>
    </citation>
    <scope>NUCLEOTIDE SEQUENCE</scope>
    <source>
        <strain evidence="23">Tuck. ex Michener</strain>
    </source>
</reference>
<dbReference type="PANTHER" id="PTHR23123">
    <property type="entry name" value="PHD/F-BOX CONTAINING PROTEIN"/>
    <property type="match status" value="1"/>
</dbReference>
<evidence type="ECO:0000313" key="24">
    <source>
        <dbReference type="Proteomes" id="UP000800092"/>
    </source>
</evidence>
<feature type="compositionally biased region" description="Polar residues" evidence="20">
    <location>
        <begin position="38"/>
        <end position="58"/>
    </location>
</feature>
<feature type="region of interest" description="Disordered" evidence="20">
    <location>
        <begin position="333"/>
        <end position="449"/>
    </location>
</feature>
<evidence type="ECO:0000256" key="14">
    <source>
        <dbReference type="ARBA" id="ARBA00023015"/>
    </source>
</evidence>
<dbReference type="CDD" id="cd15517">
    <property type="entry name" value="PHD_TCF19_like"/>
    <property type="match status" value="1"/>
</dbReference>
<feature type="compositionally biased region" description="Low complexity" evidence="20">
    <location>
        <begin position="1739"/>
        <end position="1750"/>
    </location>
</feature>
<keyword evidence="24" id="KW-1185">Reference proteome</keyword>
<feature type="region of interest" description="Disordered" evidence="20">
    <location>
        <begin position="163"/>
        <end position="183"/>
    </location>
</feature>
<feature type="compositionally biased region" description="Basic and acidic residues" evidence="20">
    <location>
        <begin position="372"/>
        <end position="384"/>
    </location>
</feature>
<keyword evidence="15" id="KW-0804">Transcription</keyword>
<keyword evidence="13" id="KW-0408">Iron</keyword>
<dbReference type="Pfam" id="PF00628">
    <property type="entry name" value="PHD"/>
    <property type="match status" value="1"/>
</dbReference>
<evidence type="ECO:0000256" key="10">
    <source>
        <dbReference type="ARBA" id="ARBA00022853"/>
    </source>
</evidence>
<feature type="domain" description="PHD-type" evidence="21">
    <location>
        <begin position="507"/>
        <end position="565"/>
    </location>
</feature>
<evidence type="ECO:0000256" key="13">
    <source>
        <dbReference type="ARBA" id="ARBA00023004"/>
    </source>
</evidence>
<organism evidence="23 24">
    <name type="scientific">Viridothelium virens</name>
    <name type="common">Speckled blister lichen</name>
    <name type="synonym">Trypethelium virens</name>
    <dbReference type="NCBI Taxonomy" id="1048519"/>
    <lineage>
        <taxon>Eukaryota</taxon>
        <taxon>Fungi</taxon>
        <taxon>Dikarya</taxon>
        <taxon>Ascomycota</taxon>
        <taxon>Pezizomycotina</taxon>
        <taxon>Dothideomycetes</taxon>
        <taxon>Dothideomycetes incertae sedis</taxon>
        <taxon>Trypetheliales</taxon>
        <taxon>Trypetheliaceae</taxon>
        <taxon>Viridothelium</taxon>
    </lineage>
</organism>
<dbReference type="InterPro" id="IPR003347">
    <property type="entry name" value="JmjC_dom"/>
</dbReference>
<evidence type="ECO:0000256" key="16">
    <source>
        <dbReference type="ARBA" id="ARBA00023242"/>
    </source>
</evidence>
<dbReference type="Pfam" id="PF02373">
    <property type="entry name" value="JmjC"/>
    <property type="match status" value="1"/>
</dbReference>
<evidence type="ECO:0000256" key="19">
    <source>
        <dbReference type="PROSITE-ProRule" id="PRU00146"/>
    </source>
</evidence>
<dbReference type="SUPFAM" id="SSF57903">
    <property type="entry name" value="FYVE/PHD zinc finger"/>
    <property type="match status" value="1"/>
</dbReference>
<feature type="compositionally biased region" description="Polar residues" evidence="20">
    <location>
        <begin position="1525"/>
        <end position="1541"/>
    </location>
</feature>
<evidence type="ECO:0000256" key="6">
    <source>
        <dbReference type="ARBA" id="ARBA00015153"/>
    </source>
</evidence>
<evidence type="ECO:0000256" key="8">
    <source>
        <dbReference type="ARBA" id="ARBA00022771"/>
    </source>
</evidence>
<gene>
    <name evidence="23" type="ORF">EV356DRAFT_462171</name>
</gene>
<dbReference type="Gene3D" id="2.60.120.650">
    <property type="entry name" value="Cupin"/>
    <property type="match status" value="2"/>
</dbReference>
<dbReference type="InterPro" id="IPR041070">
    <property type="entry name" value="JHD"/>
</dbReference>
<evidence type="ECO:0000256" key="20">
    <source>
        <dbReference type="SAM" id="MobiDB-lite"/>
    </source>
</evidence>
<evidence type="ECO:0000256" key="17">
    <source>
        <dbReference type="ARBA" id="ARBA00031083"/>
    </source>
</evidence>
<evidence type="ECO:0000256" key="18">
    <source>
        <dbReference type="ARBA" id="ARBA00047915"/>
    </source>
</evidence>
<comment type="cofactor">
    <cofactor evidence="1">
        <name>Fe(2+)</name>
        <dbReference type="ChEBI" id="CHEBI:29033"/>
    </cofactor>
</comment>
<name>A0A6A6HGX6_VIRVR</name>
<keyword evidence="12" id="KW-0560">Oxidoreductase</keyword>
<feature type="compositionally biased region" description="Basic and acidic residues" evidence="20">
    <location>
        <begin position="1767"/>
        <end position="1778"/>
    </location>
</feature>
<dbReference type="CDD" id="cd00067">
    <property type="entry name" value="GAL4"/>
    <property type="match status" value="1"/>
</dbReference>
<feature type="compositionally biased region" description="Low complexity" evidence="20">
    <location>
        <begin position="1641"/>
        <end position="1661"/>
    </location>
</feature>
<dbReference type="EC" id="1.14.11.27" evidence="5"/>
<keyword evidence="10" id="KW-0156">Chromatin regulator</keyword>
<keyword evidence="11" id="KW-0223">Dioxygenase</keyword>
<dbReference type="SUPFAM" id="SSF51197">
    <property type="entry name" value="Clavaminate synthase-like"/>
    <property type="match status" value="1"/>
</dbReference>